<evidence type="ECO:0000259" key="5">
    <source>
        <dbReference type="Pfam" id="PF00389"/>
    </source>
</evidence>
<dbReference type="Proteomes" id="UP000244060">
    <property type="component" value="Unassembled WGS sequence"/>
</dbReference>
<evidence type="ECO:0000256" key="4">
    <source>
        <dbReference type="RuleBase" id="RU003719"/>
    </source>
</evidence>
<dbReference type="InterPro" id="IPR006139">
    <property type="entry name" value="D-isomer_2_OHA_DH_cat_dom"/>
</dbReference>
<dbReference type="InterPro" id="IPR050223">
    <property type="entry name" value="D-isomer_2-hydroxyacid_DH"/>
</dbReference>
<dbReference type="GO" id="GO:0051287">
    <property type="term" value="F:NAD binding"/>
    <property type="evidence" value="ECO:0007669"/>
    <property type="project" value="InterPro"/>
</dbReference>
<dbReference type="GO" id="GO:0005829">
    <property type="term" value="C:cytosol"/>
    <property type="evidence" value="ECO:0007669"/>
    <property type="project" value="TreeGrafter"/>
</dbReference>
<evidence type="ECO:0000259" key="6">
    <source>
        <dbReference type="Pfam" id="PF02826"/>
    </source>
</evidence>
<sequence>MKRQRVIAVGSYPEWDNEAMTQSFSLTTVARLADLADLDPSLRHETIAVAYKGGAAFGAETMDLLPALGVIANFGVGYDAIDVDAARARGIRVTNTPDVLNDDVADTALAMMLALCRRIPDGDRFVREGRWPKEDFPLNRKFSGGRAGIMGLGRIGRAIADRLVGFSMEIHYHSRSAKEVPAGWIFHATPEGLAAEVDWLVVALVGGAATERYVSAEVIACMPQDAVLVNISRGTTVDEAALIEALEAGRIGAALDVFRNEPDIDPRFLSLPNVLLQPHQGSGTVETRRAMGELQRANIRAFLTGEPLLTPVA</sequence>
<dbReference type="RefSeq" id="WP_108220158.1">
    <property type="nucleotide sequence ID" value="NZ_QAOT01000002.1"/>
</dbReference>
<dbReference type="OrthoDB" id="9793626at2"/>
<organism evidence="7 8">
    <name type="scientific">Cereibacter azotoformans</name>
    <dbReference type="NCBI Taxonomy" id="43057"/>
    <lineage>
        <taxon>Bacteria</taxon>
        <taxon>Pseudomonadati</taxon>
        <taxon>Pseudomonadota</taxon>
        <taxon>Alphaproteobacteria</taxon>
        <taxon>Rhodobacterales</taxon>
        <taxon>Paracoccaceae</taxon>
        <taxon>Cereibacter</taxon>
    </lineage>
</organism>
<dbReference type="PROSITE" id="PS00065">
    <property type="entry name" value="D_2_HYDROXYACID_DH_1"/>
    <property type="match status" value="1"/>
</dbReference>
<gene>
    <name evidence="7" type="ORF">C8J28_10231</name>
</gene>
<proteinExistence type="inferred from homology"/>
<accession>A0A2T5KCX0</accession>
<dbReference type="FunFam" id="3.40.50.720:FF:000213">
    <property type="entry name" value="Putative 2-hydroxyacid dehydrogenase"/>
    <property type="match status" value="1"/>
</dbReference>
<dbReference type="CDD" id="cd12156">
    <property type="entry name" value="HPPR"/>
    <property type="match status" value="1"/>
</dbReference>
<comment type="caution">
    <text evidence="7">The sequence shown here is derived from an EMBL/GenBank/DDBJ whole genome shotgun (WGS) entry which is preliminary data.</text>
</comment>
<dbReference type="GO" id="GO:0016618">
    <property type="term" value="F:hydroxypyruvate reductase [NAD(P)H] activity"/>
    <property type="evidence" value="ECO:0007669"/>
    <property type="project" value="TreeGrafter"/>
</dbReference>
<dbReference type="InterPro" id="IPR036291">
    <property type="entry name" value="NAD(P)-bd_dom_sf"/>
</dbReference>
<evidence type="ECO:0000256" key="1">
    <source>
        <dbReference type="ARBA" id="ARBA00022857"/>
    </source>
</evidence>
<dbReference type="Gene3D" id="3.40.50.720">
    <property type="entry name" value="NAD(P)-binding Rossmann-like Domain"/>
    <property type="match status" value="2"/>
</dbReference>
<dbReference type="AlphaFoldDB" id="A0A2T5KCX0"/>
<dbReference type="PANTHER" id="PTHR10996">
    <property type="entry name" value="2-HYDROXYACID DEHYDROGENASE-RELATED"/>
    <property type="match status" value="1"/>
</dbReference>
<comment type="similarity">
    <text evidence="4">Belongs to the D-isomer specific 2-hydroxyacid dehydrogenase family.</text>
</comment>
<dbReference type="PANTHER" id="PTHR10996:SF178">
    <property type="entry name" value="2-HYDROXYACID DEHYDROGENASE YGL185C-RELATED"/>
    <property type="match status" value="1"/>
</dbReference>
<reference evidence="7 8" key="1">
    <citation type="submission" date="2018-04" db="EMBL/GenBank/DDBJ databases">
        <title>Genomic Encyclopedia of Type Strains, Phase III (KMG-III): the genomes of soil and plant-associated and newly described type strains.</title>
        <authorList>
            <person name="Whitman W."/>
        </authorList>
    </citation>
    <scope>NUCLEOTIDE SEQUENCE [LARGE SCALE GENOMIC DNA]</scope>
    <source>
        <strain evidence="7 8">KA25</strain>
    </source>
</reference>
<dbReference type="GO" id="GO:0030267">
    <property type="term" value="F:glyoxylate reductase (NADPH) activity"/>
    <property type="evidence" value="ECO:0007669"/>
    <property type="project" value="TreeGrafter"/>
</dbReference>
<dbReference type="SUPFAM" id="SSF51735">
    <property type="entry name" value="NAD(P)-binding Rossmann-fold domains"/>
    <property type="match status" value="1"/>
</dbReference>
<dbReference type="SUPFAM" id="SSF52283">
    <property type="entry name" value="Formate/glycerate dehydrogenase catalytic domain-like"/>
    <property type="match status" value="1"/>
</dbReference>
<keyword evidence="1" id="KW-0521">NADP</keyword>
<keyword evidence="3" id="KW-0520">NAD</keyword>
<dbReference type="EMBL" id="QAOT01000002">
    <property type="protein sequence ID" value="PTR20270.1"/>
    <property type="molecule type" value="Genomic_DNA"/>
</dbReference>
<dbReference type="InterPro" id="IPR029752">
    <property type="entry name" value="D-isomer_DH_CS1"/>
</dbReference>
<keyword evidence="8" id="KW-1185">Reference proteome</keyword>
<evidence type="ECO:0000256" key="2">
    <source>
        <dbReference type="ARBA" id="ARBA00023002"/>
    </source>
</evidence>
<evidence type="ECO:0000256" key="3">
    <source>
        <dbReference type="ARBA" id="ARBA00023027"/>
    </source>
</evidence>
<feature type="domain" description="D-isomer specific 2-hydroxyacid dehydrogenase catalytic" evidence="5">
    <location>
        <begin position="48"/>
        <end position="312"/>
    </location>
</feature>
<dbReference type="Pfam" id="PF02826">
    <property type="entry name" value="2-Hacid_dh_C"/>
    <property type="match status" value="1"/>
</dbReference>
<evidence type="ECO:0000313" key="7">
    <source>
        <dbReference type="EMBL" id="PTR20270.1"/>
    </source>
</evidence>
<name>A0A2T5KCX0_9RHOB</name>
<dbReference type="InterPro" id="IPR006140">
    <property type="entry name" value="D-isomer_DH_NAD-bd"/>
</dbReference>
<keyword evidence="2 4" id="KW-0560">Oxidoreductase</keyword>
<feature type="domain" description="D-isomer specific 2-hydroxyacid dehydrogenase NAD-binding" evidence="6">
    <location>
        <begin position="109"/>
        <end position="281"/>
    </location>
</feature>
<evidence type="ECO:0000313" key="8">
    <source>
        <dbReference type="Proteomes" id="UP000244060"/>
    </source>
</evidence>
<dbReference type="Pfam" id="PF00389">
    <property type="entry name" value="2-Hacid_dh"/>
    <property type="match status" value="1"/>
</dbReference>
<protein>
    <submittedName>
        <fullName evidence="7">Lactate dehydrogenase-like 2-hydroxyacid dehydrogenase</fullName>
    </submittedName>
</protein>